<gene>
    <name evidence="7" type="ORF">TTHERM_00600520</name>
</gene>
<dbReference type="GO" id="GO:0022857">
    <property type="term" value="F:transmembrane transporter activity"/>
    <property type="evidence" value="ECO:0007669"/>
    <property type="project" value="InterPro"/>
</dbReference>
<dbReference type="eggNOG" id="KOG2504">
    <property type="taxonomic scope" value="Eukaryota"/>
</dbReference>
<dbReference type="RefSeq" id="XP_001032523.2">
    <property type="nucleotide sequence ID" value="XM_001032523.2"/>
</dbReference>
<feature type="transmembrane region" description="Helical" evidence="6">
    <location>
        <begin position="88"/>
        <end position="106"/>
    </location>
</feature>
<dbReference type="PANTHER" id="PTHR43385:SF1">
    <property type="entry name" value="RIBOFLAVIN TRANSPORTER RIBJ"/>
    <property type="match status" value="1"/>
</dbReference>
<keyword evidence="2" id="KW-0813">Transport</keyword>
<evidence type="ECO:0000313" key="8">
    <source>
        <dbReference type="Proteomes" id="UP000009168"/>
    </source>
</evidence>
<dbReference type="EMBL" id="GG662620">
    <property type="protein sequence ID" value="EAR84860.2"/>
    <property type="molecule type" value="Genomic_DNA"/>
</dbReference>
<dbReference type="KEGG" id="tet:TTHERM_00600520"/>
<evidence type="ECO:0000256" key="4">
    <source>
        <dbReference type="ARBA" id="ARBA00022989"/>
    </source>
</evidence>
<dbReference type="InParanoid" id="I7MCS8"/>
<accession>I7MCS8</accession>
<feature type="transmembrane region" description="Helical" evidence="6">
    <location>
        <begin position="391"/>
        <end position="411"/>
    </location>
</feature>
<dbReference type="Proteomes" id="UP000009168">
    <property type="component" value="Unassembled WGS sequence"/>
</dbReference>
<sequence>MPPALPTFQEHKKGYLALFGGFLIHIMIGTFYLWGNINIYVTSYLRYKKNDVTTDILNSTFPFMGMTMGFMTPFGLDIAKKYGIQKTTFCCSLFFSLCAFVASFQTDYLAFTLIYGLLSGIASGIVYMIPYYVSYCHFPHHKGLASGVISAGFGFSTFVFSWIVYFIANPDNVHPIFNETTQEMYFPDEVSVRIPGLFRTLSFIFVVIGGVGSYLCIPPPEDELHISEENQNQLQNQLIDQEQQADQPKIYNECQDIRSGLQTPFIYISILLMTLYGSQGNLIMDNFKPIGSQIGKFSDAYLTLVGSIGSLFNGFIRLLWGRALDKYGFKNLAFLNLSIELFLMLTFYFACQFQTTFIIWVLGIFACFGGWSAKVPALLAEIYGKKIGTMFYGITVQGFVVSCWLQFFIVQNYRIKMGWFMIFMLYSVLISIGLIITKYTNFHIDWQEFYSKRNKLQQSKQQINSLEEFQMSEIFDATISDSKINKNKFQK</sequence>
<reference evidence="8" key="1">
    <citation type="journal article" date="2006" name="PLoS Biol.">
        <title>Macronuclear genome sequence of the ciliate Tetrahymena thermophila, a model eukaryote.</title>
        <authorList>
            <person name="Eisen J.A."/>
            <person name="Coyne R.S."/>
            <person name="Wu M."/>
            <person name="Wu D."/>
            <person name="Thiagarajan M."/>
            <person name="Wortman J.R."/>
            <person name="Badger J.H."/>
            <person name="Ren Q."/>
            <person name="Amedeo P."/>
            <person name="Jones K.M."/>
            <person name="Tallon L.J."/>
            <person name="Delcher A.L."/>
            <person name="Salzberg S.L."/>
            <person name="Silva J.C."/>
            <person name="Haas B.J."/>
            <person name="Majoros W.H."/>
            <person name="Farzad M."/>
            <person name="Carlton J.M."/>
            <person name="Smith R.K. Jr."/>
            <person name="Garg J."/>
            <person name="Pearlman R.E."/>
            <person name="Karrer K.M."/>
            <person name="Sun L."/>
            <person name="Manning G."/>
            <person name="Elde N.C."/>
            <person name="Turkewitz A.P."/>
            <person name="Asai D.J."/>
            <person name="Wilkes D.E."/>
            <person name="Wang Y."/>
            <person name="Cai H."/>
            <person name="Collins K."/>
            <person name="Stewart B.A."/>
            <person name="Lee S.R."/>
            <person name="Wilamowska K."/>
            <person name="Weinberg Z."/>
            <person name="Ruzzo W.L."/>
            <person name="Wloga D."/>
            <person name="Gaertig J."/>
            <person name="Frankel J."/>
            <person name="Tsao C.-C."/>
            <person name="Gorovsky M.A."/>
            <person name="Keeling P.J."/>
            <person name="Waller R.F."/>
            <person name="Patron N.J."/>
            <person name="Cherry J.M."/>
            <person name="Stover N.A."/>
            <person name="Krieger C.J."/>
            <person name="del Toro C."/>
            <person name="Ryder H.F."/>
            <person name="Williamson S.C."/>
            <person name="Barbeau R.A."/>
            <person name="Hamilton E.P."/>
            <person name="Orias E."/>
        </authorList>
    </citation>
    <scope>NUCLEOTIDE SEQUENCE [LARGE SCALE GENOMIC DNA]</scope>
    <source>
        <strain evidence="8">SB210</strain>
    </source>
</reference>
<dbReference type="Pfam" id="PF07690">
    <property type="entry name" value="MFS_1"/>
    <property type="match status" value="1"/>
</dbReference>
<dbReference type="InterPro" id="IPR011701">
    <property type="entry name" value="MFS"/>
</dbReference>
<feature type="transmembrane region" description="Helical" evidence="6">
    <location>
        <begin position="332"/>
        <end position="351"/>
    </location>
</feature>
<feature type="transmembrane region" description="Helical" evidence="6">
    <location>
        <begin position="145"/>
        <end position="168"/>
    </location>
</feature>
<feature type="transmembrane region" description="Helical" evidence="6">
    <location>
        <begin position="112"/>
        <end position="133"/>
    </location>
</feature>
<keyword evidence="3 6" id="KW-0812">Transmembrane</keyword>
<evidence type="ECO:0000256" key="6">
    <source>
        <dbReference type="SAM" id="Phobius"/>
    </source>
</evidence>
<dbReference type="GeneID" id="7839230"/>
<feature type="transmembrane region" description="Helical" evidence="6">
    <location>
        <begin position="265"/>
        <end position="284"/>
    </location>
</feature>
<dbReference type="AlphaFoldDB" id="I7MCS8"/>
<feature type="transmembrane region" description="Helical" evidence="6">
    <location>
        <begin position="300"/>
        <end position="320"/>
    </location>
</feature>
<keyword evidence="8" id="KW-1185">Reference proteome</keyword>
<protein>
    <submittedName>
        <fullName evidence="7">Oxalate/formate antiporter family transporter</fullName>
    </submittedName>
</protein>
<evidence type="ECO:0000256" key="1">
    <source>
        <dbReference type="ARBA" id="ARBA00004141"/>
    </source>
</evidence>
<evidence type="ECO:0000256" key="3">
    <source>
        <dbReference type="ARBA" id="ARBA00022692"/>
    </source>
</evidence>
<evidence type="ECO:0000256" key="2">
    <source>
        <dbReference type="ARBA" id="ARBA00022448"/>
    </source>
</evidence>
<evidence type="ECO:0000313" key="7">
    <source>
        <dbReference type="EMBL" id="EAR84860.2"/>
    </source>
</evidence>
<feature type="transmembrane region" description="Helical" evidence="6">
    <location>
        <begin position="417"/>
        <end position="436"/>
    </location>
</feature>
<dbReference type="Gene3D" id="1.20.1250.20">
    <property type="entry name" value="MFS general substrate transporter like domains"/>
    <property type="match status" value="2"/>
</dbReference>
<keyword evidence="5 6" id="KW-0472">Membrane</keyword>
<dbReference type="InterPro" id="IPR036259">
    <property type="entry name" value="MFS_trans_sf"/>
</dbReference>
<dbReference type="PANTHER" id="PTHR43385">
    <property type="entry name" value="RIBOFLAVIN TRANSPORTER RIBJ"/>
    <property type="match status" value="1"/>
</dbReference>
<comment type="subcellular location">
    <subcellularLocation>
        <location evidence="1">Membrane</location>
        <topology evidence="1">Multi-pass membrane protein</topology>
    </subcellularLocation>
</comment>
<organism evidence="7 8">
    <name type="scientific">Tetrahymena thermophila (strain SB210)</name>
    <dbReference type="NCBI Taxonomy" id="312017"/>
    <lineage>
        <taxon>Eukaryota</taxon>
        <taxon>Sar</taxon>
        <taxon>Alveolata</taxon>
        <taxon>Ciliophora</taxon>
        <taxon>Intramacronucleata</taxon>
        <taxon>Oligohymenophorea</taxon>
        <taxon>Hymenostomatida</taxon>
        <taxon>Tetrahymenina</taxon>
        <taxon>Tetrahymenidae</taxon>
        <taxon>Tetrahymena</taxon>
    </lineage>
</organism>
<feature type="transmembrane region" description="Helical" evidence="6">
    <location>
        <begin position="15"/>
        <end position="36"/>
    </location>
</feature>
<dbReference type="InterPro" id="IPR052983">
    <property type="entry name" value="MFS_Riboflavin_Transporter"/>
</dbReference>
<name>I7MCS8_TETTS</name>
<proteinExistence type="predicted"/>
<dbReference type="GO" id="GO:0016020">
    <property type="term" value="C:membrane"/>
    <property type="evidence" value="ECO:0007669"/>
    <property type="project" value="UniProtKB-SubCell"/>
</dbReference>
<dbReference type="OrthoDB" id="289951at2759"/>
<feature type="transmembrane region" description="Helical" evidence="6">
    <location>
        <begin position="357"/>
        <end position="379"/>
    </location>
</feature>
<evidence type="ECO:0000256" key="5">
    <source>
        <dbReference type="ARBA" id="ARBA00023136"/>
    </source>
</evidence>
<keyword evidence="4 6" id="KW-1133">Transmembrane helix</keyword>
<dbReference type="FunCoup" id="I7MCS8">
    <property type="interactions" value="2"/>
</dbReference>
<feature type="transmembrane region" description="Helical" evidence="6">
    <location>
        <begin position="56"/>
        <end position="76"/>
    </location>
</feature>
<dbReference type="SUPFAM" id="SSF103473">
    <property type="entry name" value="MFS general substrate transporter"/>
    <property type="match status" value="1"/>
</dbReference>